<evidence type="ECO:0000256" key="2">
    <source>
        <dbReference type="ARBA" id="ARBA00022490"/>
    </source>
</evidence>
<dbReference type="GO" id="GO:0005829">
    <property type="term" value="C:cytosol"/>
    <property type="evidence" value="ECO:0007669"/>
    <property type="project" value="TreeGrafter"/>
</dbReference>
<evidence type="ECO:0000313" key="14">
    <source>
        <dbReference type="EMBL" id="OGC56235.1"/>
    </source>
</evidence>
<evidence type="ECO:0000256" key="8">
    <source>
        <dbReference type="ARBA" id="ARBA00047469"/>
    </source>
</evidence>
<evidence type="ECO:0000256" key="9">
    <source>
        <dbReference type="HAMAP-Rule" id="MF_00049"/>
    </source>
</evidence>
<dbReference type="SUPFAM" id="SSF47323">
    <property type="entry name" value="Anticodon-binding domain of a subclass of class I aminoacyl-tRNA synthetases"/>
    <property type="match status" value="1"/>
</dbReference>
<dbReference type="InterPro" id="IPR009080">
    <property type="entry name" value="tRNAsynth_Ia_anticodon-bd"/>
</dbReference>
<evidence type="ECO:0000256" key="4">
    <source>
        <dbReference type="ARBA" id="ARBA00022741"/>
    </source>
</evidence>
<keyword evidence="5 9" id="KW-0067">ATP-binding</keyword>
<feature type="domain" description="Aminoacyl-tRNA synthetase class Ia" evidence="11">
    <location>
        <begin position="417"/>
        <end position="612"/>
    </location>
</feature>
<comment type="subcellular location">
    <subcellularLocation>
        <location evidence="9">Cytoplasm</location>
    </subcellularLocation>
</comment>
<keyword evidence="2 9" id="KW-0963">Cytoplasm</keyword>
<evidence type="ECO:0000313" key="15">
    <source>
        <dbReference type="Proteomes" id="UP000177763"/>
    </source>
</evidence>
<dbReference type="NCBIfam" id="TIGR00396">
    <property type="entry name" value="leuS_bact"/>
    <property type="match status" value="1"/>
</dbReference>
<accession>A0A1F4VGJ2</accession>
<evidence type="ECO:0000256" key="5">
    <source>
        <dbReference type="ARBA" id="ARBA00022840"/>
    </source>
</evidence>
<organism evidence="14 15">
    <name type="scientific">candidate division WWE3 bacterium RIFCSPLOWO2_12_FULL_36_10</name>
    <dbReference type="NCBI Taxonomy" id="1802630"/>
    <lineage>
        <taxon>Bacteria</taxon>
        <taxon>Katanobacteria</taxon>
    </lineage>
</organism>
<evidence type="ECO:0000256" key="7">
    <source>
        <dbReference type="ARBA" id="ARBA00023146"/>
    </source>
</evidence>
<keyword evidence="7 9" id="KW-0030">Aminoacyl-tRNA synthetase</keyword>
<dbReference type="Pfam" id="PF00133">
    <property type="entry name" value="tRNA-synt_1"/>
    <property type="match status" value="2"/>
</dbReference>
<dbReference type="FunFam" id="3.40.50.620:FF:000056">
    <property type="entry name" value="Leucine--tRNA ligase"/>
    <property type="match status" value="1"/>
</dbReference>
<dbReference type="EMBL" id="MEVN01000043">
    <property type="protein sequence ID" value="OGC56235.1"/>
    <property type="molecule type" value="Genomic_DNA"/>
</dbReference>
<sequence>MYLPHEIEPKWQKKWMETGIYNASDTSKAQKSYILVEFPYPSGERLHVGHARSYCSIDAVARLKRMQGFNVMYPFGWDAFGLPAENYAIKTGIHPSITVAENIKKSKAQVISWGLSFDWDREINTTDPNYYKWTQWIFLQLYNAGLAYRDEIAVNWCPSCKTNLANEEVVAGKCERCGHVTKRRTQKQWLLKITAYSERLLNDLTAVDYRNDIKIQQINWIGRKEGVSIDYPVIDSDEVLKCFTTRPDTNFGASFIALAPEHRLAKLISDVDHKVEVKKYIEISIKKSELERQEGKIKTGVFTGRYVLNRLNNEKLPIYIADYVLHSVGTSAIVGVPAHDIRDFEFANKFKLNAKRVVLEKGNTDLNNVTNTDEVYEGEGTIVNSGFLNDLDSEQGLQVVIDFLEKNGFGKRSTTYHLRDWVFSRQHYWGEPIPVVYCEKCGIVTIPEKDLPVVLPYLENYKPSETGESPLSKAEDWLYVKCPNCEGKARRETDTMPNWAGSSWYFLRYIDPNNDNTFADFNKLQKWMPIDWYNGGMEHTTLHLLYSRFWYKFLFDKKLVPNIEPYAKRTSHGVVLGPNGKKMSKSKGNVINPDDIVLSYGADSLRLYLMFSGPFELNVSWSNEAIMGVRRFLNRVWDISTKVIESGRITSADDILRLINVGIKRSEEDILGTKFNTYVSGLMEIVNFLIENESKVGIDAIKLLVLILAPGAPHISEEMWSLLGEEYSVHRSKWPKYDINYDLATDFNIVVQVDGKFKGTISCTNSEVGDEVTLVKKILFALNMREKYNVSEENRRIIVKNKLINFITR</sequence>
<dbReference type="PROSITE" id="PS00178">
    <property type="entry name" value="AA_TRNA_LIGASE_I"/>
    <property type="match status" value="1"/>
</dbReference>
<keyword evidence="6 9" id="KW-0648">Protein biosynthesis</keyword>
<evidence type="ECO:0000256" key="10">
    <source>
        <dbReference type="RuleBase" id="RU363035"/>
    </source>
</evidence>
<dbReference type="InterPro" id="IPR001412">
    <property type="entry name" value="aa-tRNA-synth_I_CS"/>
</dbReference>
<name>A0A1F4VGJ2_UNCKA</name>
<evidence type="ECO:0000256" key="3">
    <source>
        <dbReference type="ARBA" id="ARBA00022598"/>
    </source>
</evidence>
<dbReference type="InterPro" id="IPR009008">
    <property type="entry name" value="Val/Leu/Ile-tRNA-synth_edit"/>
</dbReference>
<evidence type="ECO:0000256" key="1">
    <source>
        <dbReference type="ARBA" id="ARBA00005594"/>
    </source>
</evidence>
<dbReference type="GO" id="GO:0002161">
    <property type="term" value="F:aminoacyl-tRNA deacylase activity"/>
    <property type="evidence" value="ECO:0007669"/>
    <property type="project" value="InterPro"/>
</dbReference>
<dbReference type="SUPFAM" id="SSF52374">
    <property type="entry name" value="Nucleotidylyl transferase"/>
    <property type="match status" value="1"/>
</dbReference>
<dbReference type="CDD" id="cd07958">
    <property type="entry name" value="Anticodon_Ia_Leu_BEm"/>
    <property type="match status" value="1"/>
</dbReference>
<dbReference type="InterPro" id="IPR014729">
    <property type="entry name" value="Rossmann-like_a/b/a_fold"/>
</dbReference>
<feature type="domain" description="Aminoacyl-tRNA synthetase class Ia" evidence="11">
    <location>
        <begin position="10"/>
        <end position="218"/>
    </location>
</feature>
<dbReference type="Gene3D" id="3.40.50.620">
    <property type="entry name" value="HUPs"/>
    <property type="match status" value="2"/>
</dbReference>
<dbReference type="PANTHER" id="PTHR43740:SF2">
    <property type="entry name" value="LEUCINE--TRNA LIGASE, MITOCHONDRIAL"/>
    <property type="match status" value="1"/>
</dbReference>
<feature type="domain" description="Leucyl-tRNA synthetase editing" evidence="13">
    <location>
        <begin position="219"/>
        <end position="404"/>
    </location>
</feature>
<dbReference type="GO" id="GO:0006429">
    <property type="term" value="P:leucyl-tRNA aminoacylation"/>
    <property type="evidence" value="ECO:0007669"/>
    <property type="project" value="UniProtKB-UniRule"/>
</dbReference>
<gene>
    <name evidence="9" type="primary">leuS</name>
    <name evidence="14" type="ORF">A3H26_03800</name>
</gene>
<feature type="binding site" evidence="9">
    <location>
        <position position="585"/>
    </location>
    <ligand>
        <name>ATP</name>
        <dbReference type="ChEBI" id="CHEBI:30616"/>
    </ligand>
</feature>
<protein>
    <recommendedName>
        <fullName evidence="9">Leucine--tRNA ligase</fullName>
        <ecNumber evidence="9">6.1.1.4</ecNumber>
    </recommendedName>
    <alternativeName>
        <fullName evidence="9">Leucyl-tRNA synthetase</fullName>
        <shortName evidence="9">LeuRS</shortName>
    </alternativeName>
</protein>
<evidence type="ECO:0000259" key="11">
    <source>
        <dbReference type="Pfam" id="PF00133"/>
    </source>
</evidence>
<dbReference type="Pfam" id="PF13603">
    <property type="entry name" value="tRNA-synt_1_2"/>
    <property type="match status" value="1"/>
</dbReference>
<feature type="short sequence motif" description="'KMSKS' region" evidence="9">
    <location>
        <begin position="582"/>
        <end position="586"/>
    </location>
</feature>
<dbReference type="EC" id="6.1.1.4" evidence="9"/>
<dbReference type="FunFam" id="1.10.730.10:FF:000002">
    <property type="entry name" value="Leucine--tRNA ligase"/>
    <property type="match status" value="1"/>
</dbReference>
<feature type="domain" description="Methionyl/Valyl/Leucyl/Isoleucyl-tRNA synthetase anticodon-binding" evidence="12">
    <location>
        <begin position="655"/>
        <end position="767"/>
    </location>
</feature>
<dbReference type="FunFam" id="3.40.50.620:FF:000003">
    <property type="entry name" value="Leucine--tRNA ligase"/>
    <property type="match status" value="1"/>
</dbReference>
<dbReference type="SUPFAM" id="SSF50677">
    <property type="entry name" value="ValRS/IleRS/LeuRS editing domain"/>
    <property type="match status" value="1"/>
</dbReference>
<dbReference type="Gene3D" id="1.10.730.10">
    <property type="entry name" value="Isoleucyl-tRNA Synthetase, Domain 1"/>
    <property type="match status" value="1"/>
</dbReference>
<evidence type="ECO:0000259" key="13">
    <source>
        <dbReference type="Pfam" id="PF13603"/>
    </source>
</evidence>
<dbReference type="InterPro" id="IPR025709">
    <property type="entry name" value="Leu_tRNA-synth_edit"/>
</dbReference>
<dbReference type="CDD" id="cd00812">
    <property type="entry name" value="LeuRS_core"/>
    <property type="match status" value="1"/>
</dbReference>
<dbReference type="GO" id="GO:0005524">
    <property type="term" value="F:ATP binding"/>
    <property type="evidence" value="ECO:0007669"/>
    <property type="project" value="UniProtKB-UniRule"/>
</dbReference>
<dbReference type="InterPro" id="IPR002300">
    <property type="entry name" value="aa-tRNA-synth_Ia"/>
</dbReference>
<dbReference type="Gene3D" id="3.10.20.590">
    <property type="match status" value="1"/>
</dbReference>
<evidence type="ECO:0000256" key="6">
    <source>
        <dbReference type="ARBA" id="ARBA00022917"/>
    </source>
</evidence>
<dbReference type="Proteomes" id="UP000177763">
    <property type="component" value="Unassembled WGS sequence"/>
</dbReference>
<comment type="catalytic activity">
    <reaction evidence="8 9">
        <text>tRNA(Leu) + L-leucine + ATP = L-leucyl-tRNA(Leu) + AMP + diphosphate</text>
        <dbReference type="Rhea" id="RHEA:11688"/>
        <dbReference type="Rhea" id="RHEA-COMP:9613"/>
        <dbReference type="Rhea" id="RHEA-COMP:9622"/>
        <dbReference type="ChEBI" id="CHEBI:30616"/>
        <dbReference type="ChEBI" id="CHEBI:33019"/>
        <dbReference type="ChEBI" id="CHEBI:57427"/>
        <dbReference type="ChEBI" id="CHEBI:78442"/>
        <dbReference type="ChEBI" id="CHEBI:78494"/>
        <dbReference type="ChEBI" id="CHEBI:456215"/>
        <dbReference type="EC" id="6.1.1.4"/>
    </reaction>
</comment>
<dbReference type="PANTHER" id="PTHR43740">
    <property type="entry name" value="LEUCYL-TRNA SYNTHETASE"/>
    <property type="match status" value="1"/>
</dbReference>
<reference evidence="14 15" key="1">
    <citation type="journal article" date="2016" name="Nat. Commun.">
        <title>Thousands of microbial genomes shed light on interconnected biogeochemical processes in an aquifer system.</title>
        <authorList>
            <person name="Anantharaman K."/>
            <person name="Brown C.T."/>
            <person name="Hug L.A."/>
            <person name="Sharon I."/>
            <person name="Castelle C.J."/>
            <person name="Probst A.J."/>
            <person name="Thomas B.C."/>
            <person name="Singh A."/>
            <person name="Wilkins M.J."/>
            <person name="Karaoz U."/>
            <person name="Brodie E.L."/>
            <person name="Williams K.H."/>
            <person name="Hubbard S.S."/>
            <person name="Banfield J.F."/>
        </authorList>
    </citation>
    <scope>NUCLEOTIDE SEQUENCE [LARGE SCALE GENOMIC DNA]</scope>
</reference>
<keyword evidence="3 9" id="KW-0436">Ligase</keyword>
<dbReference type="AlphaFoldDB" id="A0A1F4VGJ2"/>
<dbReference type="InterPro" id="IPR002302">
    <property type="entry name" value="Leu-tRNA-ligase"/>
</dbReference>
<dbReference type="InterPro" id="IPR013155">
    <property type="entry name" value="M/V/L/I-tRNA-synth_anticd-bd"/>
</dbReference>
<comment type="caution">
    <text evidence="14">The sequence shown here is derived from an EMBL/GenBank/DDBJ whole genome shotgun (WGS) entry which is preliminary data.</text>
</comment>
<comment type="caution">
    <text evidence="9">Lacks conserved residue(s) required for the propagation of feature annotation.</text>
</comment>
<dbReference type="Pfam" id="PF08264">
    <property type="entry name" value="Anticodon_1"/>
    <property type="match status" value="1"/>
</dbReference>
<proteinExistence type="inferred from homology"/>
<dbReference type="STRING" id="1802630.A3H26_03800"/>
<comment type="similarity">
    <text evidence="1 9 10">Belongs to the class-I aminoacyl-tRNA synthetase family.</text>
</comment>
<dbReference type="GO" id="GO:0004823">
    <property type="term" value="F:leucine-tRNA ligase activity"/>
    <property type="evidence" value="ECO:0007669"/>
    <property type="project" value="UniProtKB-UniRule"/>
</dbReference>
<dbReference type="PRINTS" id="PR00985">
    <property type="entry name" value="TRNASYNTHLEU"/>
</dbReference>
<dbReference type="HAMAP" id="MF_00049_B">
    <property type="entry name" value="Leu_tRNA_synth_B"/>
    <property type="match status" value="1"/>
</dbReference>
<evidence type="ECO:0000259" key="12">
    <source>
        <dbReference type="Pfam" id="PF08264"/>
    </source>
</evidence>
<keyword evidence="4 9" id="KW-0547">Nucleotide-binding</keyword>